<keyword evidence="22" id="KW-1185">Reference proteome</keyword>
<dbReference type="Gene3D" id="1.10.533.10">
    <property type="entry name" value="Death Domain, Fas"/>
    <property type="match status" value="2"/>
</dbReference>
<keyword evidence="4" id="KW-0963">Cytoplasm</keyword>
<feature type="domain" description="DED" evidence="18">
    <location>
        <begin position="55"/>
        <end position="133"/>
    </location>
</feature>
<dbReference type="PANTHER" id="PTHR48169:SF7">
    <property type="entry name" value="CASPASE 10"/>
    <property type="match status" value="1"/>
</dbReference>
<dbReference type="GO" id="GO:0005634">
    <property type="term" value="C:nucleus"/>
    <property type="evidence" value="ECO:0007669"/>
    <property type="project" value="UniProtKB-SubCell"/>
</dbReference>
<evidence type="ECO:0000256" key="5">
    <source>
        <dbReference type="ARBA" id="ARBA00022553"/>
    </source>
</evidence>
<evidence type="ECO:0000256" key="14">
    <source>
        <dbReference type="ARBA" id="ARBA00066479"/>
    </source>
</evidence>
<keyword evidence="7" id="KW-0053">Apoptosis</keyword>
<evidence type="ECO:0000256" key="2">
    <source>
        <dbReference type="ARBA" id="ARBA00004496"/>
    </source>
</evidence>
<dbReference type="FunFam" id="3.40.50.1460:FF:000008">
    <property type="entry name" value="caspase-8 isoform X1"/>
    <property type="match status" value="1"/>
</dbReference>
<dbReference type="InterPro" id="IPR016129">
    <property type="entry name" value="Caspase_his_AS"/>
</dbReference>
<dbReference type="PANTHER" id="PTHR48169">
    <property type="entry name" value="DED DOMAIN-CONTAINING PROTEIN"/>
    <property type="match status" value="1"/>
</dbReference>
<keyword evidence="9" id="KW-0378">Hydrolase</keyword>
<evidence type="ECO:0000256" key="3">
    <source>
        <dbReference type="ARBA" id="ARBA00010134"/>
    </source>
</evidence>
<evidence type="ECO:0000256" key="8">
    <source>
        <dbReference type="ARBA" id="ARBA00022737"/>
    </source>
</evidence>
<protein>
    <recommendedName>
        <fullName evidence="15">Caspase-8</fullName>
        <ecNumber evidence="14">3.4.22.61</ecNumber>
    </recommendedName>
</protein>
<dbReference type="GO" id="GO:0004197">
    <property type="term" value="F:cysteine-type endopeptidase activity"/>
    <property type="evidence" value="ECO:0007669"/>
    <property type="project" value="InterPro"/>
</dbReference>
<dbReference type="SMART" id="SM00115">
    <property type="entry name" value="CASc"/>
    <property type="match status" value="1"/>
</dbReference>
<keyword evidence="10" id="KW-0788">Thiol protease</keyword>
<dbReference type="FunFam" id="1.10.533.10:FF:000016">
    <property type="entry name" value="CASP8 and FADD-like apoptosis regulator"/>
    <property type="match status" value="1"/>
</dbReference>
<dbReference type="EC" id="3.4.22.61" evidence="14"/>
<dbReference type="GO" id="GO:0032991">
    <property type="term" value="C:protein-containing complex"/>
    <property type="evidence" value="ECO:0007669"/>
    <property type="project" value="UniProtKB-ARBA"/>
</dbReference>
<dbReference type="GO" id="GO:0006508">
    <property type="term" value="P:proteolysis"/>
    <property type="evidence" value="ECO:0007669"/>
    <property type="project" value="UniProtKB-KW"/>
</dbReference>
<evidence type="ECO:0000256" key="6">
    <source>
        <dbReference type="ARBA" id="ARBA00022670"/>
    </source>
</evidence>
<dbReference type="SUPFAM" id="SSF52129">
    <property type="entry name" value="Caspase-like"/>
    <property type="match status" value="1"/>
</dbReference>
<evidence type="ECO:0000256" key="11">
    <source>
        <dbReference type="ARBA" id="ARBA00023145"/>
    </source>
</evidence>
<evidence type="ECO:0000256" key="7">
    <source>
        <dbReference type="ARBA" id="ARBA00022703"/>
    </source>
</evidence>
<dbReference type="Gene3D" id="3.40.50.1460">
    <property type="match status" value="1"/>
</dbReference>
<evidence type="ECO:0000256" key="4">
    <source>
        <dbReference type="ARBA" id="ARBA00022490"/>
    </source>
</evidence>
<keyword evidence="6" id="KW-0645">Protease</keyword>
<keyword evidence="8" id="KW-0677">Repeat</keyword>
<dbReference type="Pfam" id="PF00656">
    <property type="entry name" value="Peptidase_C14"/>
    <property type="match status" value="1"/>
</dbReference>
<accession>A0AAV7UBN6</accession>
<dbReference type="EMBL" id="JANPWB010000005">
    <property type="protein sequence ID" value="KAJ1186514.1"/>
    <property type="molecule type" value="Genomic_DNA"/>
</dbReference>
<evidence type="ECO:0000256" key="16">
    <source>
        <dbReference type="RuleBase" id="RU003971"/>
    </source>
</evidence>
<dbReference type="Proteomes" id="UP001066276">
    <property type="component" value="Chromosome 3_1"/>
</dbReference>
<evidence type="ECO:0000259" key="19">
    <source>
        <dbReference type="PROSITE" id="PS50207"/>
    </source>
</evidence>
<dbReference type="PROSITE" id="PS01121">
    <property type="entry name" value="CASPASE_HIS"/>
    <property type="match status" value="1"/>
</dbReference>
<proteinExistence type="inferred from homology"/>
<evidence type="ECO:0000313" key="21">
    <source>
        <dbReference type="EMBL" id="KAJ1186514.1"/>
    </source>
</evidence>
<dbReference type="SMART" id="SM00031">
    <property type="entry name" value="DED"/>
    <property type="match status" value="2"/>
</dbReference>
<evidence type="ECO:0000256" key="10">
    <source>
        <dbReference type="ARBA" id="ARBA00022807"/>
    </source>
</evidence>
<dbReference type="InterPro" id="IPR011600">
    <property type="entry name" value="Pept_C14_caspase"/>
</dbReference>
<dbReference type="InterPro" id="IPR029030">
    <property type="entry name" value="Caspase-like_dom_sf"/>
</dbReference>
<comment type="subcellular location">
    <subcellularLocation>
        <location evidence="2">Cytoplasm</location>
    </subcellularLocation>
    <subcellularLocation>
        <location evidence="1">Nucleus</location>
    </subcellularLocation>
</comment>
<evidence type="ECO:0000256" key="17">
    <source>
        <dbReference type="SAM" id="MobiDB-lite"/>
    </source>
</evidence>
<evidence type="ECO:0000256" key="13">
    <source>
        <dbReference type="ARBA" id="ARBA00051626"/>
    </source>
</evidence>
<dbReference type="SUPFAM" id="SSF47986">
    <property type="entry name" value="DEATH domain"/>
    <property type="match status" value="2"/>
</dbReference>
<dbReference type="GO" id="GO:0005886">
    <property type="term" value="C:plasma membrane"/>
    <property type="evidence" value="ECO:0007669"/>
    <property type="project" value="UniProtKB-ARBA"/>
</dbReference>
<evidence type="ECO:0000256" key="1">
    <source>
        <dbReference type="ARBA" id="ARBA00004123"/>
    </source>
</evidence>
<feature type="region of interest" description="Disordered" evidence="17">
    <location>
        <begin position="237"/>
        <end position="270"/>
    </location>
</feature>
<dbReference type="GO" id="GO:0051604">
    <property type="term" value="P:protein maturation"/>
    <property type="evidence" value="ECO:0007669"/>
    <property type="project" value="UniProtKB-ARBA"/>
</dbReference>
<feature type="domain" description="DED" evidence="18">
    <location>
        <begin position="150"/>
        <end position="226"/>
    </location>
</feature>
<dbReference type="AlphaFoldDB" id="A0AAV7UBN6"/>
<evidence type="ECO:0000259" key="20">
    <source>
        <dbReference type="PROSITE" id="PS50208"/>
    </source>
</evidence>
<comment type="catalytic activity">
    <reaction evidence="13">
        <text>Strict requirement for Asp at position P1 and has a preferred cleavage sequence of (Leu/Asp/Val)-Glu-Thr-Asp-|-(Gly/Ser/Ala).</text>
        <dbReference type="EC" id="3.4.22.61"/>
    </reaction>
</comment>
<feature type="domain" description="Caspase family p20" evidence="20">
    <location>
        <begin position="324"/>
        <end position="446"/>
    </location>
</feature>
<dbReference type="PROSITE" id="PS50207">
    <property type="entry name" value="CASPASE_P10"/>
    <property type="match status" value="1"/>
</dbReference>
<evidence type="ECO:0000313" key="22">
    <source>
        <dbReference type="Proteomes" id="UP001066276"/>
    </source>
</evidence>
<dbReference type="GO" id="GO:0006915">
    <property type="term" value="P:apoptotic process"/>
    <property type="evidence" value="ECO:0007669"/>
    <property type="project" value="UniProtKB-KW"/>
</dbReference>
<name>A0AAV7UBN6_PLEWA</name>
<evidence type="ECO:0000256" key="15">
    <source>
        <dbReference type="ARBA" id="ARBA00068172"/>
    </source>
</evidence>
<keyword evidence="11" id="KW-0865">Zymogen</keyword>
<evidence type="ECO:0000259" key="18">
    <source>
        <dbReference type="PROSITE" id="PS50168"/>
    </source>
</evidence>
<dbReference type="GO" id="GO:0005737">
    <property type="term" value="C:cytoplasm"/>
    <property type="evidence" value="ECO:0007669"/>
    <property type="project" value="UniProtKB-SubCell"/>
</dbReference>
<dbReference type="InterPro" id="IPR002138">
    <property type="entry name" value="Pept_C14_p10"/>
</dbReference>
<dbReference type="Pfam" id="PF01335">
    <property type="entry name" value="DED"/>
    <property type="match status" value="2"/>
</dbReference>
<reference evidence="21" key="1">
    <citation type="journal article" date="2022" name="bioRxiv">
        <title>Sequencing and chromosome-scale assembly of the giantPleurodeles waltlgenome.</title>
        <authorList>
            <person name="Brown T."/>
            <person name="Elewa A."/>
            <person name="Iarovenko S."/>
            <person name="Subramanian E."/>
            <person name="Araus A.J."/>
            <person name="Petzold A."/>
            <person name="Susuki M."/>
            <person name="Suzuki K.-i.T."/>
            <person name="Hayashi T."/>
            <person name="Toyoda A."/>
            <person name="Oliveira C."/>
            <person name="Osipova E."/>
            <person name="Leigh N.D."/>
            <person name="Simon A."/>
            <person name="Yun M.H."/>
        </authorList>
    </citation>
    <scope>NUCLEOTIDE SEQUENCE</scope>
    <source>
        <strain evidence="21">20211129_DDA</strain>
        <tissue evidence="21">Liver</tissue>
    </source>
</reference>
<dbReference type="PROSITE" id="PS01122">
    <property type="entry name" value="CASPASE_CYS"/>
    <property type="match status" value="1"/>
</dbReference>
<evidence type="ECO:0000256" key="12">
    <source>
        <dbReference type="ARBA" id="ARBA00023242"/>
    </source>
</evidence>
<dbReference type="PRINTS" id="PR00376">
    <property type="entry name" value="IL1BCENZYME"/>
</dbReference>
<dbReference type="GO" id="GO:0043065">
    <property type="term" value="P:positive regulation of apoptotic process"/>
    <property type="evidence" value="ECO:0007669"/>
    <property type="project" value="UniProtKB-ARBA"/>
</dbReference>
<sequence>MRKGQSNPTAERCLFCHQARKLRDRRKYPAGRLQVHVRIVTGPRGEAMDESKDMTFRSVLLDIDRNLGKEEVDGIKFLCSDILPSKKLHSVASADKIFQLLVEQDLINKHDLFLVAELLYKIRQFSLLRKLNFTKESVCAALPSRATVSPYRQLLYDISEDIGTEDHDEMIFLLQDTLPKKHRETPSTLHLLTLMESQALISPENLDFLEKICKKISPDIVNKITKYKAEQVRLPSQETSPVLDMPKSQEETAEKPLLGHHSTPASLPCQTENSSAVQSTLIFRDTTGSVSHSLAQLDLGQASDGCGTNSNPEGLPVYKMGEKCKGYCLIISNNKFRNNIERKGTAKDADALKQVFTWLGLEVHCYIDQTAADIKDCMQTFKKKIHDGMDCFVCCILSHGESGKVYGTDDKLISIKAITAHFTPKECPSLTEKPKLFFIQACQGKDSQSCVLLEEDASTSDQERELPKSIPKDADFLLGMATVDGFASFRHVTAGTWFIQSLCKNLVALVPRHEDILSILLKVNDEVSAQADRSGMKKQMPQPAFTLRKKLIFPVPSEPPPNLD</sequence>
<evidence type="ECO:0000256" key="9">
    <source>
        <dbReference type="ARBA" id="ARBA00022801"/>
    </source>
</evidence>
<comment type="caution">
    <text evidence="21">The sequence shown here is derived from an EMBL/GenBank/DDBJ whole genome shotgun (WGS) entry which is preliminary data.</text>
</comment>
<gene>
    <name evidence="21" type="ORF">NDU88_003295</name>
</gene>
<dbReference type="InterPro" id="IPR001875">
    <property type="entry name" value="DED_dom"/>
</dbReference>
<dbReference type="InterPro" id="IPR015917">
    <property type="entry name" value="Pept_C14A"/>
</dbReference>
<dbReference type="CDD" id="cd00032">
    <property type="entry name" value="CASc"/>
    <property type="match status" value="1"/>
</dbReference>
<comment type="similarity">
    <text evidence="3 16">Belongs to the peptidase C14A family.</text>
</comment>
<dbReference type="InterPro" id="IPR011029">
    <property type="entry name" value="DEATH-like_dom_sf"/>
</dbReference>
<dbReference type="PROSITE" id="PS50208">
    <property type="entry name" value="CASPASE_P20"/>
    <property type="match status" value="1"/>
</dbReference>
<keyword evidence="5" id="KW-0597">Phosphoprotein</keyword>
<dbReference type="InterPro" id="IPR001309">
    <property type="entry name" value="Pept_C14_p20"/>
</dbReference>
<dbReference type="PROSITE" id="PS50168">
    <property type="entry name" value="DED"/>
    <property type="match status" value="2"/>
</dbReference>
<feature type="domain" description="Caspase family p10" evidence="19">
    <location>
        <begin position="466"/>
        <end position="553"/>
    </location>
</feature>
<dbReference type="InterPro" id="IPR033139">
    <property type="entry name" value="Caspase_cys_AS"/>
</dbReference>
<organism evidence="21 22">
    <name type="scientific">Pleurodeles waltl</name>
    <name type="common">Iberian ribbed newt</name>
    <dbReference type="NCBI Taxonomy" id="8319"/>
    <lineage>
        <taxon>Eukaryota</taxon>
        <taxon>Metazoa</taxon>
        <taxon>Chordata</taxon>
        <taxon>Craniata</taxon>
        <taxon>Vertebrata</taxon>
        <taxon>Euteleostomi</taxon>
        <taxon>Amphibia</taxon>
        <taxon>Batrachia</taxon>
        <taxon>Caudata</taxon>
        <taxon>Salamandroidea</taxon>
        <taxon>Salamandridae</taxon>
        <taxon>Pleurodelinae</taxon>
        <taxon>Pleurodeles</taxon>
    </lineage>
</organism>
<keyword evidence="12" id="KW-0539">Nucleus</keyword>